<dbReference type="eggNOG" id="COG1569">
    <property type="taxonomic scope" value="Bacteria"/>
</dbReference>
<dbReference type="AlphaFoldDB" id="V8QS37"/>
<evidence type="ECO:0000313" key="2">
    <source>
        <dbReference type="EMBL" id="ETF02120.1"/>
    </source>
</evidence>
<proteinExistence type="predicted"/>
<protein>
    <submittedName>
        <fullName evidence="2">Uncharacterized protein</fullName>
    </submittedName>
</protein>
<feature type="region of interest" description="Disordered" evidence="1">
    <location>
        <begin position="20"/>
        <end position="42"/>
    </location>
</feature>
<dbReference type="HOGENOM" id="CLU_096418_0_0_4"/>
<comment type="caution">
    <text evidence="2">The sequence shown here is derived from an EMBL/GenBank/DDBJ whole genome shotgun (WGS) entry which is preliminary data.</text>
</comment>
<evidence type="ECO:0000256" key="1">
    <source>
        <dbReference type="SAM" id="MobiDB-lite"/>
    </source>
</evidence>
<accession>V8QS37</accession>
<dbReference type="Proteomes" id="UP000018733">
    <property type="component" value="Unassembled WGS sequence"/>
</dbReference>
<dbReference type="PATRIC" id="fig|1424334.3.peg.3089"/>
<feature type="compositionally biased region" description="Polar residues" evidence="1">
    <location>
        <begin position="20"/>
        <end position="40"/>
    </location>
</feature>
<dbReference type="EMBL" id="AYXT01000010">
    <property type="protein sequence ID" value="ETF02120.1"/>
    <property type="molecule type" value="Genomic_DNA"/>
</dbReference>
<evidence type="ECO:0000313" key="3">
    <source>
        <dbReference type="Proteomes" id="UP000018733"/>
    </source>
</evidence>
<sequence>MQSKDERRWTVSSRYNPILTPSNDLSMTPGFSSLPTQANDPSIRPDGPLPHYAVIDTCVLMSTILKNLLLRLAQNNLFEPVWADYIGEEWRRNASRVWEVSEEDIAAEWQAMQDAFPHANMGVVNQFETGLSRSDPKDWHVIAAGRAALSLYPGRSVCILTRNLRDFNRSELRQFGLSLYSPDEFLVKCYEAEPDLLMQLLTLIPSDAAAIGRPAEPLEAVLRRERLFRLNNLILQDANAAA</sequence>
<keyword evidence="3" id="KW-1185">Reference proteome</keyword>
<name>V8QS37_9BURK</name>
<dbReference type="STRING" id="1424334.W822_15365"/>
<gene>
    <name evidence="2" type="ORF">W822_15365</name>
</gene>
<organism evidence="2 3">
    <name type="scientific">Advenella kashmirensis W13003</name>
    <dbReference type="NCBI Taxonomy" id="1424334"/>
    <lineage>
        <taxon>Bacteria</taxon>
        <taxon>Pseudomonadati</taxon>
        <taxon>Pseudomonadota</taxon>
        <taxon>Betaproteobacteria</taxon>
        <taxon>Burkholderiales</taxon>
        <taxon>Alcaligenaceae</taxon>
    </lineage>
</organism>
<reference evidence="2 3" key="1">
    <citation type="journal article" date="2014" name="Genome Announc.">
        <title>Draft Genome Sequence of Advenella kashmirensis Strain W13003, a Polycyclic Aromatic Hydrocarbon-Degrading Bacterium.</title>
        <authorList>
            <person name="Wang X."/>
            <person name="Jin D."/>
            <person name="Zhou L."/>
            <person name="Wu L."/>
            <person name="An W."/>
            <person name="Zhao L."/>
        </authorList>
    </citation>
    <scope>NUCLEOTIDE SEQUENCE [LARGE SCALE GENOMIC DNA]</scope>
    <source>
        <strain evidence="2 3">W13003</strain>
    </source>
</reference>